<evidence type="ECO:0000313" key="2">
    <source>
        <dbReference type="EMBL" id="GHO60277.1"/>
    </source>
</evidence>
<dbReference type="CDD" id="cd00077">
    <property type="entry name" value="HDc"/>
    <property type="match status" value="1"/>
</dbReference>
<dbReference type="Proteomes" id="UP000654345">
    <property type="component" value="Unassembled WGS sequence"/>
</dbReference>
<dbReference type="Gene3D" id="1.10.3210.50">
    <property type="match status" value="1"/>
</dbReference>
<feature type="domain" description="HD" evidence="1">
    <location>
        <begin position="28"/>
        <end position="131"/>
    </location>
</feature>
<dbReference type="InterPro" id="IPR006674">
    <property type="entry name" value="HD_domain"/>
</dbReference>
<dbReference type="PANTHER" id="PTHR33594">
    <property type="entry name" value="SUPERFAMILY HYDROLASE, PUTATIVE (AFU_ORTHOLOGUE AFUA_1G03035)-RELATED"/>
    <property type="match status" value="1"/>
</dbReference>
<comment type="caution">
    <text evidence="2">The sequence shown here is derived from an EMBL/GenBank/DDBJ whole genome shotgun (WGS) entry which is preliminary data.</text>
</comment>
<dbReference type="EMBL" id="BNJG01000004">
    <property type="protein sequence ID" value="GHO60277.1"/>
    <property type="molecule type" value="Genomic_DNA"/>
</dbReference>
<protein>
    <submittedName>
        <fullName evidence="2">Phosphohydrolase</fullName>
    </submittedName>
</protein>
<reference evidence="2 3" key="1">
    <citation type="journal article" date="2021" name="Int. J. Syst. Evol. Microbiol.">
        <title>Reticulibacter mediterranei gen. nov., sp. nov., within the new family Reticulibacteraceae fam. nov., and Ktedonospora formicarum gen. nov., sp. nov., Ktedonobacter robiniae sp. nov., Dictyobacter formicarum sp. nov. and Dictyobacter arantiisoli sp. nov., belonging to the class Ktedonobacteria.</title>
        <authorList>
            <person name="Yabe S."/>
            <person name="Zheng Y."/>
            <person name="Wang C.M."/>
            <person name="Sakai Y."/>
            <person name="Abe K."/>
            <person name="Yokota A."/>
            <person name="Donadio S."/>
            <person name="Cavaletti L."/>
            <person name="Monciardini P."/>
        </authorList>
    </citation>
    <scope>NUCLEOTIDE SEQUENCE [LARGE SCALE GENOMIC DNA]</scope>
    <source>
        <strain evidence="2 3">SOSP1-30</strain>
    </source>
</reference>
<proteinExistence type="predicted"/>
<dbReference type="SUPFAM" id="SSF109604">
    <property type="entry name" value="HD-domain/PDEase-like"/>
    <property type="match status" value="1"/>
</dbReference>
<dbReference type="SMART" id="SM00471">
    <property type="entry name" value="HDc"/>
    <property type="match status" value="1"/>
</dbReference>
<dbReference type="InterPro" id="IPR003607">
    <property type="entry name" value="HD/PDEase_dom"/>
</dbReference>
<evidence type="ECO:0000259" key="1">
    <source>
        <dbReference type="PROSITE" id="PS51831"/>
    </source>
</evidence>
<dbReference type="Pfam" id="PF01966">
    <property type="entry name" value="HD"/>
    <property type="match status" value="1"/>
</dbReference>
<evidence type="ECO:0000313" key="3">
    <source>
        <dbReference type="Proteomes" id="UP000654345"/>
    </source>
</evidence>
<dbReference type="PROSITE" id="PS51831">
    <property type="entry name" value="HD"/>
    <property type="match status" value="1"/>
</dbReference>
<keyword evidence="3" id="KW-1185">Reference proteome</keyword>
<organism evidence="2 3">
    <name type="scientific">Ktedonobacter robiniae</name>
    <dbReference type="NCBI Taxonomy" id="2778365"/>
    <lineage>
        <taxon>Bacteria</taxon>
        <taxon>Bacillati</taxon>
        <taxon>Chloroflexota</taxon>
        <taxon>Ktedonobacteria</taxon>
        <taxon>Ktedonobacterales</taxon>
        <taxon>Ktedonobacteraceae</taxon>
        <taxon>Ktedonobacter</taxon>
    </lineage>
</organism>
<gene>
    <name evidence="2" type="ORF">KSB_87520</name>
</gene>
<accession>A0ABQ3V5N8</accession>
<name>A0ABQ3V5N8_9CHLR</name>
<dbReference type="RefSeq" id="WP_201376432.1">
    <property type="nucleotide sequence ID" value="NZ_BNJG01000004.1"/>
</dbReference>
<dbReference type="PANTHER" id="PTHR33594:SF1">
    <property type="entry name" value="HD_PDEASE DOMAIN-CONTAINING PROTEIN"/>
    <property type="match status" value="1"/>
</dbReference>
<sequence>MKPELRSWIVERAREVLEQEECKDASHDFDHLLRVMSLAETIQAREGGNLPVIWAAVAFHDIGQERERLHGGDHAEIGAHMAADLLAHTHFPQESIPLVQQAIRDHRMTGGQVPRTLEGRILYDADKIDCLGAIGIARLFCITGRYNQKVYSEVPPEVSRPVDPLLVRQLRRRPDYSPSIEFELLFDAMPQRMTTATGRELAQERFDYMENFFQRLRQEVQGEL</sequence>